<dbReference type="InterPro" id="IPR050595">
    <property type="entry name" value="Bact_response_regulator"/>
</dbReference>
<dbReference type="AlphaFoldDB" id="A0A1H4AM16"/>
<dbReference type="Gene3D" id="3.40.50.2300">
    <property type="match status" value="1"/>
</dbReference>
<feature type="transmembrane region" description="Helical" evidence="3">
    <location>
        <begin position="12"/>
        <end position="31"/>
    </location>
</feature>
<feature type="domain" description="Response regulatory" evidence="4">
    <location>
        <begin position="88"/>
        <end position="203"/>
    </location>
</feature>
<feature type="transmembrane region" description="Helical" evidence="3">
    <location>
        <begin position="37"/>
        <end position="58"/>
    </location>
</feature>
<sequence length="214" mass="23523">MVKNNGFKLSAFAMVLIVTGVFSLSFVGFGLTPLNRYFGVLISAIIGLSSVPAALQFISMIKKISVGQLAATEQSPSKKGVCQMKARKILIADKDLVNRKQLAELFEKSHYEVETTASAAYAIAKIVQKNEPIVILGDSFEEKIASSDVVALMRKCNKNLQIILVSDDTSLDALRRMREDGVFYHALKPHNQEDNEELRSAVECALEAFHPAMS</sequence>
<dbReference type="InterPro" id="IPR011006">
    <property type="entry name" value="CheY-like_superfamily"/>
</dbReference>
<accession>A0A1H4AM16</accession>
<evidence type="ECO:0000313" key="5">
    <source>
        <dbReference type="EMBL" id="SEA36827.1"/>
    </source>
</evidence>
<dbReference type="PROSITE" id="PS50110">
    <property type="entry name" value="RESPONSE_REGULATORY"/>
    <property type="match status" value="1"/>
</dbReference>
<evidence type="ECO:0000256" key="1">
    <source>
        <dbReference type="ARBA" id="ARBA00022553"/>
    </source>
</evidence>
<dbReference type="EMBL" id="FNQN01000005">
    <property type="protein sequence ID" value="SEA36827.1"/>
    <property type="molecule type" value="Genomic_DNA"/>
</dbReference>
<evidence type="ECO:0000313" key="6">
    <source>
        <dbReference type="Proteomes" id="UP000199409"/>
    </source>
</evidence>
<protein>
    <submittedName>
        <fullName evidence="5">CheY chemotaxis protein or a CheY-like REC (Receiver) domain</fullName>
    </submittedName>
</protein>
<keyword evidence="3" id="KW-1133">Transmembrane helix</keyword>
<dbReference type="Pfam" id="PF00072">
    <property type="entry name" value="Response_reg"/>
    <property type="match status" value="1"/>
</dbReference>
<feature type="modified residue" description="4-aspartylphosphate" evidence="2">
    <location>
        <position position="138"/>
    </location>
</feature>
<reference evidence="5 6" key="1">
    <citation type="submission" date="2016-10" db="EMBL/GenBank/DDBJ databases">
        <authorList>
            <person name="de Groot N.N."/>
        </authorList>
    </citation>
    <scope>NUCLEOTIDE SEQUENCE [LARGE SCALE GENOMIC DNA]</scope>
    <source>
        <strain evidence="5 6">DSM 7343</strain>
    </source>
</reference>
<keyword evidence="1 2" id="KW-0597">Phosphoprotein</keyword>
<evidence type="ECO:0000256" key="2">
    <source>
        <dbReference type="PROSITE-ProRule" id="PRU00169"/>
    </source>
</evidence>
<evidence type="ECO:0000256" key="3">
    <source>
        <dbReference type="SAM" id="Phobius"/>
    </source>
</evidence>
<dbReference type="STRING" id="37625.SAMN05660420_01894"/>
<dbReference type="PANTHER" id="PTHR44591">
    <property type="entry name" value="STRESS RESPONSE REGULATOR PROTEIN 1"/>
    <property type="match status" value="1"/>
</dbReference>
<keyword evidence="3" id="KW-0812">Transmembrane</keyword>
<dbReference type="GO" id="GO:0000160">
    <property type="term" value="P:phosphorelay signal transduction system"/>
    <property type="evidence" value="ECO:0007669"/>
    <property type="project" value="InterPro"/>
</dbReference>
<organism evidence="5 6">
    <name type="scientific">Desulfuromusa kysingii</name>
    <dbReference type="NCBI Taxonomy" id="37625"/>
    <lineage>
        <taxon>Bacteria</taxon>
        <taxon>Pseudomonadati</taxon>
        <taxon>Thermodesulfobacteriota</taxon>
        <taxon>Desulfuromonadia</taxon>
        <taxon>Desulfuromonadales</taxon>
        <taxon>Geopsychrobacteraceae</taxon>
        <taxon>Desulfuromusa</taxon>
    </lineage>
</organism>
<evidence type="ECO:0000259" key="4">
    <source>
        <dbReference type="PROSITE" id="PS50110"/>
    </source>
</evidence>
<proteinExistence type="predicted"/>
<dbReference type="SUPFAM" id="SSF52172">
    <property type="entry name" value="CheY-like"/>
    <property type="match status" value="1"/>
</dbReference>
<keyword evidence="6" id="KW-1185">Reference proteome</keyword>
<dbReference type="RefSeq" id="WP_245706440.1">
    <property type="nucleotide sequence ID" value="NZ_FNQN01000005.1"/>
</dbReference>
<dbReference type="InterPro" id="IPR001789">
    <property type="entry name" value="Sig_transdc_resp-reg_receiver"/>
</dbReference>
<dbReference type="PANTHER" id="PTHR44591:SF20">
    <property type="entry name" value="PROTEIN PILH"/>
    <property type="match status" value="1"/>
</dbReference>
<name>A0A1H4AM16_9BACT</name>
<keyword evidence="3" id="KW-0472">Membrane</keyword>
<gene>
    <name evidence="5" type="ORF">SAMN05660420_01894</name>
</gene>
<dbReference type="CDD" id="cd00156">
    <property type="entry name" value="REC"/>
    <property type="match status" value="1"/>
</dbReference>
<dbReference type="SMART" id="SM00448">
    <property type="entry name" value="REC"/>
    <property type="match status" value="1"/>
</dbReference>
<dbReference type="Proteomes" id="UP000199409">
    <property type="component" value="Unassembled WGS sequence"/>
</dbReference>